<dbReference type="InterPro" id="IPR020472">
    <property type="entry name" value="WD40_PAC1"/>
</dbReference>
<dbReference type="InterPro" id="IPR015943">
    <property type="entry name" value="WD40/YVTN_repeat-like_dom_sf"/>
</dbReference>
<dbReference type="SMART" id="SM00320">
    <property type="entry name" value="WD40"/>
    <property type="match status" value="7"/>
</dbReference>
<gene>
    <name evidence="6" type="ORF">O3M35_006112</name>
</gene>
<organism evidence="6 7">
    <name type="scientific">Rhynocoris fuscipes</name>
    <dbReference type="NCBI Taxonomy" id="488301"/>
    <lineage>
        <taxon>Eukaryota</taxon>
        <taxon>Metazoa</taxon>
        <taxon>Ecdysozoa</taxon>
        <taxon>Arthropoda</taxon>
        <taxon>Hexapoda</taxon>
        <taxon>Insecta</taxon>
        <taxon>Pterygota</taxon>
        <taxon>Neoptera</taxon>
        <taxon>Paraneoptera</taxon>
        <taxon>Hemiptera</taxon>
        <taxon>Heteroptera</taxon>
        <taxon>Panheteroptera</taxon>
        <taxon>Cimicomorpha</taxon>
        <taxon>Reduviidae</taxon>
        <taxon>Harpactorinae</taxon>
        <taxon>Harpactorini</taxon>
        <taxon>Rhynocoris</taxon>
    </lineage>
</organism>
<dbReference type="GO" id="GO:0005814">
    <property type="term" value="C:centriole"/>
    <property type="evidence" value="ECO:0007669"/>
    <property type="project" value="TreeGrafter"/>
</dbReference>
<dbReference type="PROSITE" id="PS50294">
    <property type="entry name" value="WD_REPEATS_REGION"/>
    <property type="match status" value="5"/>
</dbReference>
<dbReference type="PANTHER" id="PTHR44019:SF8">
    <property type="entry name" value="POC1 CENTRIOLAR PROTEIN HOMOLOG"/>
    <property type="match status" value="1"/>
</dbReference>
<evidence type="ECO:0000256" key="4">
    <source>
        <dbReference type="PROSITE-ProRule" id="PRU00221"/>
    </source>
</evidence>
<keyword evidence="1 4" id="KW-0853">WD repeat</keyword>
<evidence type="ECO:0000313" key="7">
    <source>
        <dbReference type="Proteomes" id="UP001461498"/>
    </source>
</evidence>
<evidence type="ECO:0000313" key="6">
    <source>
        <dbReference type="EMBL" id="KAK9508582.1"/>
    </source>
</evidence>
<name>A0AAW1DDK5_9HEMI</name>
<feature type="coiled-coil region" evidence="5">
    <location>
        <begin position="407"/>
        <end position="434"/>
    </location>
</feature>
<feature type="repeat" description="WD" evidence="4">
    <location>
        <begin position="19"/>
        <end position="60"/>
    </location>
</feature>
<keyword evidence="7" id="KW-1185">Reference proteome</keyword>
<evidence type="ECO:0000256" key="3">
    <source>
        <dbReference type="ARBA" id="ARBA00037984"/>
    </source>
</evidence>
<reference evidence="6 7" key="1">
    <citation type="submission" date="2022-12" db="EMBL/GenBank/DDBJ databases">
        <title>Chromosome-level genome assembly of true bugs.</title>
        <authorList>
            <person name="Ma L."/>
            <person name="Li H."/>
        </authorList>
    </citation>
    <scope>NUCLEOTIDE SEQUENCE [LARGE SCALE GENOMIC DNA]</scope>
    <source>
        <strain evidence="6">Lab_2022b</strain>
    </source>
</reference>
<dbReference type="InterPro" id="IPR036322">
    <property type="entry name" value="WD40_repeat_dom_sf"/>
</dbReference>
<dbReference type="GO" id="GO:0036064">
    <property type="term" value="C:ciliary basal body"/>
    <property type="evidence" value="ECO:0007669"/>
    <property type="project" value="TreeGrafter"/>
</dbReference>
<evidence type="ECO:0000256" key="2">
    <source>
        <dbReference type="ARBA" id="ARBA00022737"/>
    </source>
</evidence>
<keyword evidence="2" id="KW-0677">Repeat</keyword>
<feature type="repeat" description="WD" evidence="4">
    <location>
        <begin position="147"/>
        <end position="188"/>
    </location>
</feature>
<evidence type="ECO:0000256" key="1">
    <source>
        <dbReference type="ARBA" id="ARBA00022574"/>
    </source>
</evidence>
<keyword evidence="5" id="KW-0175">Coiled coil</keyword>
<dbReference type="SUPFAM" id="SSF50978">
    <property type="entry name" value="WD40 repeat-like"/>
    <property type="match status" value="1"/>
</dbReference>
<feature type="repeat" description="WD" evidence="4">
    <location>
        <begin position="231"/>
        <end position="272"/>
    </location>
</feature>
<dbReference type="AlphaFoldDB" id="A0AAW1DDK5"/>
<dbReference type="InterPro" id="IPR001680">
    <property type="entry name" value="WD40_rpt"/>
</dbReference>
<proteinExistence type="inferred from homology"/>
<comment type="caution">
    <text evidence="6">The sequence shown here is derived from an EMBL/GenBank/DDBJ whole genome shotgun (WGS) entry which is preliminary data.</text>
</comment>
<dbReference type="PRINTS" id="PR00320">
    <property type="entry name" value="GPROTEINBRPT"/>
</dbReference>
<accession>A0AAW1DDK5</accession>
<evidence type="ECO:0008006" key="8">
    <source>
        <dbReference type="Google" id="ProtNLM"/>
    </source>
</evidence>
<sequence length="441" mass="49296">MKCNVHYVYLFNVSLEQHFVGHKGSVTSLSFSPSGKQLLSSSEDHTFMNWNLNSSSGSLRYKAKPLPISCVCFSPNGNLIASTQGEFVRLWVSTIRGKSTEFKAHFSIVRSVQFSPDNSHFLTASDDKSLKIWVTAKRKFLSSLSGNGGHTNWVRFGTYSSDGHLIASCSDDKTIKLWDPVTSKLIHTFHEVRGVPRNINFHPSDGCIGIAMATGTVKIYDLKMMKLLQYYPCHDGPVNSISFHPNGSYLISAGNDSTSKVIDLIEGRAILSLEGHKKAVTAVTFSKTGKNFATGSADRNVFVWRTNLNEDNWESSNKSMKESFCDDSVSIPRLNTSHFGNIKESRISKEVYCAKDYEDNLKLDVDTTELSCEDSKSYKSEEDMKNYKSEETVNLSNDDVNPISHSINELMSQVAFLTNKLTDMELRLTQMEELIKSSKSV</sequence>
<comment type="similarity">
    <text evidence="3">Belongs to the WD repeat POC1 family.</text>
</comment>
<feature type="repeat" description="WD" evidence="4">
    <location>
        <begin position="273"/>
        <end position="304"/>
    </location>
</feature>
<dbReference type="GO" id="GO:0060271">
    <property type="term" value="P:cilium assembly"/>
    <property type="evidence" value="ECO:0007669"/>
    <property type="project" value="TreeGrafter"/>
</dbReference>
<dbReference type="PANTHER" id="PTHR44019">
    <property type="entry name" value="WD REPEAT-CONTAINING PROTEIN 55"/>
    <property type="match status" value="1"/>
</dbReference>
<protein>
    <recommendedName>
        <fullName evidence="8">POC1 centriolar protein homolog A</fullName>
    </recommendedName>
</protein>
<dbReference type="InterPro" id="IPR050505">
    <property type="entry name" value="WDR55/POC1"/>
</dbReference>
<dbReference type="CDD" id="cd00200">
    <property type="entry name" value="WD40"/>
    <property type="match status" value="1"/>
</dbReference>
<dbReference type="EMBL" id="JAPXFL010000003">
    <property type="protein sequence ID" value="KAK9508582.1"/>
    <property type="molecule type" value="Genomic_DNA"/>
</dbReference>
<evidence type="ECO:0000256" key="5">
    <source>
        <dbReference type="SAM" id="Coils"/>
    </source>
</evidence>
<dbReference type="PROSITE" id="PS50082">
    <property type="entry name" value="WD_REPEATS_2"/>
    <property type="match status" value="5"/>
</dbReference>
<dbReference type="Pfam" id="PF00400">
    <property type="entry name" value="WD40"/>
    <property type="match status" value="6"/>
</dbReference>
<dbReference type="Proteomes" id="UP001461498">
    <property type="component" value="Unassembled WGS sequence"/>
</dbReference>
<feature type="repeat" description="WD" evidence="4">
    <location>
        <begin position="102"/>
        <end position="133"/>
    </location>
</feature>
<dbReference type="Gene3D" id="2.130.10.10">
    <property type="entry name" value="YVTN repeat-like/Quinoprotein amine dehydrogenase"/>
    <property type="match status" value="2"/>
</dbReference>